<dbReference type="EMBL" id="JAYGHY010000050">
    <property type="protein sequence ID" value="MEA5443442.1"/>
    <property type="molecule type" value="Genomic_DNA"/>
</dbReference>
<feature type="active site" description="Proton acceptor" evidence="6">
    <location>
        <position position="67"/>
    </location>
</feature>
<comment type="catalytic activity">
    <reaction evidence="5 6">
        <text>NAD(+) + ATP = ADP + NADP(+) + H(+)</text>
        <dbReference type="Rhea" id="RHEA:18629"/>
        <dbReference type="ChEBI" id="CHEBI:15378"/>
        <dbReference type="ChEBI" id="CHEBI:30616"/>
        <dbReference type="ChEBI" id="CHEBI:57540"/>
        <dbReference type="ChEBI" id="CHEBI:58349"/>
        <dbReference type="ChEBI" id="CHEBI:456216"/>
        <dbReference type="EC" id="2.7.1.23"/>
    </reaction>
</comment>
<feature type="binding site" evidence="6">
    <location>
        <position position="203"/>
    </location>
    <ligand>
        <name>NAD(+)</name>
        <dbReference type="ChEBI" id="CHEBI:57540"/>
    </ligand>
</feature>
<accession>A0ABU5SZI7</accession>
<dbReference type="Proteomes" id="UP001302329">
    <property type="component" value="Unassembled WGS sequence"/>
</dbReference>
<evidence type="ECO:0000256" key="2">
    <source>
        <dbReference type="ARBA" id="ARBA00022777"/>
    </source>
</evidence>
<dbReference type="RefSeq" id="WP_323357431.1">
    <property type="nucleotide sequence ID" value="NZ_JAYGHY010000050.1"/>
</dbReference>
<organism evidence="7 8">
    <name type="scientific">Cyanobium gracile UHCC 0281</name>
    <dbReference type="NCBI Taxonomy" id="3110309"/>
    <lineage>
        <taxon>Bacteria</taxon>
        <taxon>Bacillati</taxon>
        <taxon>Cyanobacteriota</taxon>
        <taxon>Cyanophyceae</taxon>
        <taxon>Synechococcales</taxon>
        <taxon>Prochlorococcaceae</taxon>
        <taxon>Cyanobium</taxon>
    </lineage>
</organism>
<reference evidence="7 8" key="1">
    <citation type="submission" date="2023-12" db="EMBL/GenBank/DDBJ databases">
        <title>Baltic Sea Cyanobacteria.</title>
        <authorList>
            <person name="Delbaje E."/>
            <person name="Fewer D.P."/>
            <person name="Shishido T.K."/>
        </authorList>
    </citation>
    <scope>NUCLEOTIDE SEQUENCE [LARGE SCALE GENOMIC DNA]</scope>
    <source>
        <strain evidence="7 8">UHCC 0281</strain>
    </source>
</reference>
<keyword evidence="2 6" id="KW-0418">Kinase</keyword>
<comment type="subcellular location">
    <subcellularLocation>
        <location evidence="6">Cytoplasm</location>
    </subcellularLocation>
</comment>
<feature type="binding site" evidence="6">
    <location>
        <position position="205"/>
    </location>
    <ligand>
        <name>NAD(+)</name>
        <dbReference type="ChEBI" id="CHEBI:57540"/>
    </ligand>
</feature>
<keyword evidence="3 6" id="KW-0521">NADP</keyword>
<evidence type="ECO:0000256" key="3">
    <source>
        <dbReference type="ARBA" id="ARBA00022857"/>
    </source>
</evidence>
<dbReference type="PANTHER" id="PTHR20275">
    <property type="entry name" value="NAD KINASE"/>
    <property type="match status" value="1"/>
</dbReference>
<dbReference type="PANTHER" id="PTHR20275:SF0">
    <property type="entry name" value="NAD KINASE"/>
    <property type="match status" value="1"/>
</dbReference>
<dbReference type="NCBIfam" id="NF002731">
    <property type="entry name" value="PRK02645.1"/>
    <property type="match status" value="1"/>
</dbReference>
<dbReference type="SUPFAM" id="SSF111331">
    <property type="entry name" value="NAD kinase/diacylglycerol kinase-like"/>
    <property type="match status" value="1"/>
</dbReference>
<dbReference type="Pfam" id="PF01513">
    <property type="entry name" value="NAD_kinase"/>
    <property type="match status" value="1"/>
</dbReference>
<feature type="binding site" evidence="6">
    <location>
        <begin position="173"/>
        <end position="174"/>
    </location>
    <ligand>
        <name>NAD(+)</name>
        <dbReference type="ChEBI" id="CHEBI:57540"/>
    </ligand>
</feature>
<gene>
    <name evidence="6" type="primary">nadK</name>
    <name evidence="7" type="ORF">VB739_12825</name>
</gene>
<sequence>MQLERIWLILRKGSQAAQRQARRCAQDLRSQGVIVTTAVSGLGLNPFPGLLATESELPDLAIVLGGDGTVLAAARHLASFAVPVLSFNVGGHLGFLTHERRLLRLRGEANGEAGSHDPDDNLWQRLRDDRFAIEKRMMLEARIDRGDGVPLEGDVPADGDLNGVGDGTHGALNDFYFRPYLDELSPTCMLELEIDGEVVDQYRGDGLIIATPTGSTGYAMAAGGPILHPGLEAIVVTPICPMSLSSRAVVVPPGSRLSVWPLGEASRRVKLWKDGAPATVLEPGDRCVLQRGRHPVLMLQLEQSPSYYSTLTHKLHWAGSLIAGEPSRN</sequence>
<comment type="similarity">
    <text evidence="6">Belongs to the NAD kinase family.</text>
</comment>
<keyword evidence="1 6" id="KW-0808">Transferase</keyword>
<name>A0ABU5SZI7_9CYAN</name>
<comment type="caution">
    <text evidence="7">The sequence shown here is derived from an EMBL/GenBank/DDBJ whole genome shotgun (WGS) entry which is preliminary data.</text>
</comment>
<keyword evidence="6" id="KW-0547">Nucleotide-binding</keyword>
<keyword evidence="8" id="KW-1185">Reference proteome</keyword>
<dbReference type="GO" id="GO:0003951">
    <property type="term" value="F:NAD+ kinase activity"/>
    <property type="evidence" value="ECO:0007669"/>
    <property type="project" value="UniProtKB-EC"/>
</dbReference>
<dbReference type="InterPro" id="IPR016064">
    <property type="entry name" value="NAD/diacylglycerol_kinase_sf"/>
</dbReference>
<dbReference type="InterPro" id="IPR017437">
    <property type="entry name" value="ATP-NAD_kinase_PpnK-typ_C"/>
</dbReference>
<keyword evidence="6" id="KW-0963">Cytoplasm</keyword>
<evidence type="ECO:0000256" key="4">
    <source>
        <dbReference type="ARBA" id="ARBA00023027"/>
    </source>
</evidence>
<dbReference type="Pfam" id="PF20143">
    <property type="entry name" value="NAD_kinase_C"/>
    <property type="match status" value="1"/>
</dbReference>
<evidence type="ECO:0000313" key="8">
    <source>
        <dbReference type="Proteomes" id="UP001302329"/>
    </source>
</evidence>
<dbReference type="Gene3D" id="2.60.200.30">
    <property type="entry name" value="Probable inorganic polyphosphate/atp-NAD kinase, domain 2"/>
    <property type="match status" value="1"/>
</dbReference>
<proteinExistence type="inferred from homology"/>
<keyword evidence="6" id="KW-0067">ATP-binding</keyword>
<dbReference type="Gene3D" id="3.40.50.10330">
    <property type="entry name" value="Probable inorganic polyphosphate/atp-NAD kinase, domain 1"/>
    <property type="match status" value="1"/>
</dbReference>
<keyword evidence="4 6" id="KW-0520">NAD</keyword>
<evidence type="ECO:0000313" key="7">
    <source>
        <dbReference type="EMBL" id="MEA5443442.1"/>
    </source>
</evidence>
<protein>
    <recommendedName>
        <fullName evidence="6">NAD kinase</fullName>
        <ecNumber evidence="6">2.7.1.23</ecNumber>
    </recommendedName>
    <alternativeName>
        <fullName evidence="6">ATP-dependent NAD kinase</fullName>
    </alternativeName>
</protein>
<comment type="cofactor">
    <cofactor evidence="6">
        <name>a divalent metal cation</name>
        <dbReference type="ChEBI" id="CHEBI:60240"/>
    </cofactor>
</comment>
<comment type="caution">
    <text evidence="6">Lacks conserved residue(s) required for the propagation of feature annotation.</text>
</comment>
<dbReference type="InterPro" id="IPR017438">
    <property type="entry name" value="ATP-NAD_kinase_N"/>
</dbReference>
<feature type="binding site" evidence="6">
    <location>
        <begin position="67"/>
        <end position="68"/>
    </location>
    <ligand>
        <name>NAD(+)</name>
        <dbReference type="ChEBI" id="CHEBI:57540"/>
    </ligand>
</feature>
<evidence type="ECO:0000256" key="1">
    <source>
        <dbReference type="ARBA" id="ARBA00022679"/>
    </source>
</evidence>
<dbReference type="InterPro" id="IPR002504">
    <property type="entry name" value="NADK"/>
</dbReference>
<dbReference type="HAMAP" id="MF_00361">
    <property type="entry name" value="NAD_kinase"/>
    <property type="match status" value="1"/>
</dbReference>
<comment type="function">
    <text evidence="6">Involved in the regulation of the intracellular balance of NAD and NADP, and is a key enzyme in the biosynthesis of NADP. Catalyzes specifically the phosphorylation on 2'-hydroxyl of the adenosine moiety of NAD to yield NADP.</text>
</comment>
<evidence type="ECO:0000256" key="6">
    <source>
        <dbReference type="HAMAP-Rule" id="MF_00361"/>
    </source>
</evidence>
<evidence type="ECO:0000256" key="5">
    <source>
        <dbReference type="ARBA" id="ARBA00047925"/>
    </source>
</evidence>
<dbReference type="EC" id="2.7.1.23" evidence="6"/>